<protein>
    <submittedName>
        <fullName evidence="2">Glycosyltransferase</fullName>
    </submittedName>
</protein>
<evidence type="ECO:0000313" key="3">
    <source>
        <dbReference type="Proteomes" id="UP000000925"/>
    </source>
</evidence>
<proteinExistence type="predicted"/>
<keyword evidence="2" id="KW-0808">Transferase</keyword>
<dbReference type="EMBL" id="CP001998">
    <property type="protein sequence ID" value="ADE54052.1"/>
    <property type="molecule type" value="Genomic_DNA"/>
</dbReference>
<dbReference type="STRING" id="583355.Caka_1030"/>
<dbReference type="AlphaFoldDB" id="D5EHL1"/>
<feature type="transmembrane region" description="Helical" evidence="1">
    <location>
        <begin position="38"/>
        <end position="60"/>
    </location>
</feature>
<feature type="transmembrane region" description="Helical" evidence="1">
    <location>
        <begin position="72"/>
        <end position="96"/>
    </location>
</feature>
<dbReference type="GO" id="GO:0016740">
    <property type="term" value="F:transferase activity"/>
    <property type="evidence" value="ECO:0007669"/>
    <property type="project" value="UniProtKB-KW"/>
</dbReference>
<sequence length="124" mass="13609">MQTIEKIVELIHSLLEQLISIWSRAIEDPDAGVRISTLIVTMMGFFLLALILFFSMHVIGASMDVVDKPTDLIIGLYLGVLVLILLLGVVSIMPLLRRAGQYVSAEQLQTGMQQVLSARGGEDV</sequence>
<evidence type="ECO:0000313" key="2">
    <source>
        <dbReference type="EMBL" id="ADE54052.1"/>
    </source>
</evidence>
<dbReference type="HOGENOM" id="CLU_2000037_0_0_0"/>
<keyword evidence="1" id="KW-0812">Transmembrane</keyword>
<accession>D5EHL1</accession>
<gene>
    <name evidence="2" type="ordered locus">Caka_1030</name>
</gene>
<organism evidence="2 3">
    <name type="scientific">Coraliomargarita akajimensis (strain DSM 45221 / IAM 15411 / JCM 23193 / KCTC 12865 / 04OKA010-24)</name>
    <dbReference type="NCBI Taxonomy" id="583355"/>
    <lineage>
        <taxon>Bacteria</taxon>
        <taxon>Pseudomonadati</taxon>
        <taxon>Verrucomicrobiota</taxon>
        <taxon>Opitutia</taxon>
        <taxon>Puniceicoccales</taxon>
        <taxon>Coraliomargaritaceae</taxon>
        <taxon>Coraliomargarita</taxon>
    </lineage>
</organism>
<dbReference type="KEGG" id="caa:Caka_1030"/>
<dbReference type="RefSeq" id="WP_013042774.1">
    <property type="nucleotide sequence ID" value="NC_014008.1"/>
</dbReference>
<reference evidence="2 3" key="1">
    <citation type="journal article" date="2010" name="Stand. Genomic Sci.">
        <title>Complete genome sequence of Coraliomargarita akajimensis type strain (04OKA010-24).</title>
        <authorList>
            <person name="Mavromatis K."/>
            <person name="Abt B."/>
            <person name="Brambilla E."/>
            <person name="Lapidus A."/>
            <person name="Copeland A."/>
            <person name="Deshpande S."/>
            <person name="Nolan M."/>
            <person name="Lucas S."/>
            <person name="Tice H."/>
            <person name="Cheng J.F."/>
            <person name="Han C."/>
            <person name="Detter J.C."/>
            <person name="Woyke T."/>
            <person name="Goodwin L."/>
            <person name="Pitluck S."/>
            <person name="Held B."/>
            <person name="Brettin T."/>
            <person name="Tapia R."/>
            <person name="Ivanova N."/>
            <person name="Mikhailova N."/>
            <person name="Pati A."/>
            <person name="Liolios K."/>
            <person name="Chen A."/>
            <person name="Palaniappan K."/>
            <person name="Land M."/>
            <person name="Hauser L."/>
            <person name="Chang Y.J."/>
            <person name="Jeffries C.D."/>
            <person name="Rohde M."/>
            <person name="Goker M."/>
            <person name="Bristow J."/>
            <person name="Eisen J.A."/>
            <person name="Markowitz V."/>
            <person name="Hugenholtz P."/>
            <person name="Klenk H.P."/>
            <person name="Kyrpides N.C."/>
        </authorList>
    </citation>
    <scope>NUCLEOTIDE SEQUENCE [LARGE SCALE GENOMIC DNA]</scope>
    <source>
        <strain evidence="3">DSM 45221 / IAM 15411 / JCM 23193 / KCTC 12865</strain>
    </source>
</reference>
<evidence type="ECO:0000256" key="1">
    <source>
        <dbReference type="SAM" id="Phobius"/>
    </source>
</evidence>
<name>D5EHL1_CORAD</name>
<keyword evidence="1" id="KW-1133">Transmembrane helix</keyword>
<keyword evidence="1" id="KW-0472">Membrane</keyword>
<keyword evidence="3" id="KW-1185">Reference proteome</keyword>
<dbReference type="Proteomes" id="UP000000925">
    <property type="component" value="Chromosome"/>
</dbReference>